<protein>
    <submittedName>
        <fullName evidence="1">Uncharacterized protein</fullName>
    </submittedName>
</protein>
<proteinExistence type="predicted"/>
<organism evidence="1 2">
    <name type="scientific">Segatella bryantii</name>
    <name type="common">Prevotella bryantii</name>
    <dbReference type="NCBI Taxonomy" id="77095"/>
    <lineage>
        <taxon>Bacteria</taxon>
        <taxon>Pseudomonadati</taxon>
        <taxon>Bacteroidota</taxon>
        <taxon>Bacteroidia</taxon>
        <taxon>Bacteroidales</taxon>
        <taxon>Prevotellaceae</taxon>
        <taxon>Segatella</taxon>
    </lineage>
</organism>
<evidence type="ECO:0000313" key="2">
    <source>
        <dbReference type="Proteomes" id="UP000216189"/>
    </source>
</evidence>
<name>A0ABX4EHH2_SEGBR</name>
<reference evidence="1 2" key="1">
    <citation type="submission" date="2017-08" db="EMBL/GenBank/DDBJ databases">
        <title>Comparative genomics of non-oral Prevotella species.</title>
        <authorList>
            <person name="Accetto T."/>
            <person name="Nograsek B."/>
            <person name="Avgustin G."/>
        </authorList>
    </citation>
    <scope>NUCLEOTIDE SEQUENCE [LARGE SCALE GENOMIC DNA]</scope>
    <source>
        <strain evidence="1 2">TC1-1</strain>
    </source>
</reference>
<accession>A0ABX4EHH2</accession>
<evidence type="ECO:0000313" key="1">
    <source>
        <dbReference type="EMBL" id="OYP54738.1"/>
    </source>
</evidence>
<dbReference type="GeneID" id="72479924"/>
<dbReference type="Proteomes" id="UP000216189">
    <property type="component" value="Unassembled WGS sequence"/>
</dbReference>
<gene>
    <name evidence="1" type="ORF">CIK91_08635</name>
</gene>
<keyword evidence="2" id="KW-1185">Reference proteome</keyword>
<dbReference type="RefSeq" id="WP_027453536.1">
    <property type="nucleotide sequence ID" value="NZ_BPTR01000001.1"/>
</dbReference>
<sequence length="232" mass="27453">MNFIQRNIFIQLRANKFHTNEHMEDMTNYKKQKIANIMKNMEDLPEGEVRLSNPILNKRLNKVMDDERHAIDTSIESLDLLRIIIANIDSIMNHCISIKGIIKLGNYLRTKGDKVDFVKIDTWLSKLHIQRIAQFQGSILIQLFNFEIDEIPFVRRIEKKAEKLTLQSLNMNLQDLQEDWHFKQSSTGFVQNNNKVLRRNLNHSLHYFNYAPIETISHFFLKFAHSLSEIEE</sequence>
<comment type="caution">
    <text evidence="1">The sequence shown here is derived from an EMBL/GenBank/DDBJ whole genome shotgun (WGS) entry which is preliminary data.</text>
</comment>
<dbReference type="EMBL" id="NPJF01000040">
    <property type="protein sequence ID" value="OYP54738.1"/>
    <property type="molecule type" value="Genomic_DNA"/>
</dbReference>